<dbReference type="Pfam" id="PF18862">
    <property type="entry name" value="ApeA_NTD1"/>
    <property type="match status" value="1"/>
</dbReference>
<dbReference type="Pfam" id="PF18739">
    <property type="entry name" value="HEPN_Apea"/>
    <property type="match status" value="1"/>
</dbReference>
<feature type="domain" description="Apea-like HEPN" evidence="1">
    <location>
        <begin position="323"/>
        <end position="425"/>
    </location>
</feature>
<dbReference type="EMBL" id="QLLK01000010">
    <property type="protein sequence ID" value="RAI86736.1"/>
    <property type="molecule type" value="Genomic_DNA"/>
</dbReference>
<dbReference type="RefSeq" id="WP_111612623.1">
    <property type="nucleotide sequence ID" value="NZ_QLLK01000010.1"/>
</dbReference>
<dbReference type="InterPro" id="IPR041223">
    <property type="entry name" value="ApeA_NTD"/>
</dbReference>
<protein>
    <submittedName>
        <fullName evidence="3">Uncharacterized protein</fullName>
    </submittedName>
</protein>
<sequence>MSSKIDLSKAYEKPDKKWRAYLWSPDDPEEKAPCTISVVNGKPIKVECWKNIAAFGQLFSDLNFHNPVDCLHGQFEDGRDFSLFYLQLENFRLGSGIPYVCLFGKFLVRGIHLLEKEKKIEALYIRQQYIDEWSNKTPIDVKQSDDGTFGRLDIQVDVPEKTILFQSDEMEVFLGHEISYSLQKVNRMVLYPLPRLALVFSSPILLVKALELREAVKHLLKCFIGNECGIVETTVKTGDYQIQEIFTYENKLKLNYNSFNDHNIFLNMEVVMSYSNSILDNWFRIFSENQIAINEYYRISGERTLVNQREIFMNAIHGVEMFYKILEIKVKIDPKSTGGKKKGELWKKFESMLVILNDIIWEVIPDNEIFLKKVIETRNHFSHYNLKSRDNDPLIIPQRLLGVYSKRIELICSLCLLIQLGLPAEILKERFKKYLHFFVLKGENRYLKN</sequence>
<dbReference type="InterPro" id="IPR041229">
    <property type="entry name" value="HEPN_Apea"/>
</dbReference>
<evidence type="ECO:0000313" key="3">
    <source>
        <dbReference type="EMBL" id="RAI86736.1"/>
    </source>
</evidence>
<keyword evidence="4" id="KW-1185">Reference proteome</keyword>
<dbReference type="AlphaFoldDB" id="A0A327PA59"/>
<organism evidence="3 4">
    <name type="scientific">Algoriphagus yeomjeoni</name>
    <dbReference type="NCBI Taxonomy" id="291403"/>
    <lineage>
        <taxon>Bacteria</taxon>
        <taxon>Pseudomonadati</taxon>
        <taxon>Bacteroidota</taxon>
        <taxon>Cytophagia</taxon>
        <taxon>Cytophagales</taxon>
        <taxon>Cyclobacteriaceae</taxon>
        <taxon>Algoriphagus</taxon>
    </lineage>
</organism>
<dbReference type="OrthoDB" id="832784at2"/>
<name>A0A327PA59_9BACT</name>
<comment type="caution">
    <text evidence="3">The sequence shown here is derived from an EMBL/GenBank/DDBJ whole genome shotgun (WGS) entry which is preliminary data.</text>
</comment>
<evidence type="ECO:0000259" key="1">
    <source>
        <dbReference type="Pfam" id="PF18739"/>
    </source>
</evidence>
<feature type="domain" description="ApeA N-terminal" evidence="2">
    <location>
        <begin position="17"/>
        <end position="282"/>
    </location>
</feature>
<accession>A0A327PA59</accession>
<proteinExistence type="predicted"/>
<reference evidence="3 4" key="1">
    <citation type="submission" date="2018-06" db="EMBL/GenBank/DDBJ databases">
        <title>Genomic Encyclopedia of Archaeal and Bacterial Type Strains, Phase II (KMG-II): from individual species to whole genera.</title>
        <authorList>
            <person name="Goeker M."/>
        </authorList>
    </citation>
    <scope>NUCLEOTIDE SEQUENCE [LARGE SCALE GENOMIC DNA]</scope>
    <source>
        <strain evidence="3 4">DSM 23446</strain>
    </source>
</reference>
<gene>
    <name evidence="3" type="ORF">LV83_03293</name>
</gene>
<evidence type="ECO:0000259" key="2">
    <source>
        <dbReference type="Pfam" id="PF18862"/>
    </source>
</evidence>
<evidence type="ECO:0000313" key="4">
    <source>
        <dbReference type="Proteomes" id="UP000249610"/>
    </source>
</evidence>
<dbReference type="Proteomes" id="UP000249610">
    <property type="component" value="Unassembled WGS sequence"/>
</dbReference>